<evidence type="ECO:0000256" key="3">
    <source>
        <dbReference type="ARBA" id="ARBA00022827"/>
    </source>
</evidence>
<dbReference type="Pfam" id="PF03486">
    <property type="entry name" value="HI0933_like"/>
    <property type="match status" value="1"/>
</dbReference>
<evidence type="ECO:0000256" key="2">
    <source>
        <dbReference type="ARBA" id="ARBA00022630"/>
    </source>
</evidence>
<evidence type="ECO:0000259" key="4">
    <source>
        <dbReference type="Pfam" id="PF03486"/>
    </source>
</evidence>
<dbReference type="InterPro" id="IPR055178">
    <property type="entry name" value="RsdA/BaiN/AoA(So)-like_dom"/>
</dbReference>
<dbReference type="InterPro" id="IPR036188">
    <property type="entry name" value="FAD/NAD-bd_sf"/>
</dbReference>
<dbReference type="Gene3D" id="1.10.8.260">
    <property type="entry name" value="HI0933 insert domain-like"/>
    <property type="match status" value="1"/>
</dbReference>
<feature type="domain" description="RsdA/BaiN/AoA(So)-like Rossmann fold-like" evidence="4">
    <location>
        <begin position="11"/>
        <end position="406"/>
    </location>
</feature>
<dbReference type="AlphaFoldDB" id="A0A8J6PLE8"/>
<dbReference type="RefSeq" id="WP_163491322.1">
    <property type="nucleotide sequence ID" value="NZ_JACVEL010000020.1"/>
</dbReference>
<keyword evidence="7" id="KW-1185">Reference proteome</keyword>
<comment type="caution">
    <text evidence="6">The sequence shown here is derived from an EMBL/GenBank/DDBJ whole genome shotgun (WGS) entry which is preliminary data.</text>
</comment>
<protein>
    <submittedName>
        <fullName evidence="6">NAD(P)/FAD-dependent oxidoreductase</fullName>
    </submittedName>
</protein>
<proteinExistence type="predicted"/>
<evidence type="ECO:0000313" key="7">
    <source>
        <dbReference type="Proteomes" id="UP000652681"/>
    </source>
</evidence>
<dbReference type="PANTHER" id="PTHR42887">
    <property type="entry name" value="OS12G0638800 PROTEIN"/>
    <property type="match status" value="1"/>
</dbReference>
<dbReference type="NCBIfam" id="TIGR00275">
    <property type="entry name" value="aminoacetone oxidase family FAD-binding enzyme"/>
    <property type="match status" value="1"/>
</dbReference>
<dbReference type="Gene3D" id="3.50.50.60">
    <property type="entry name" value="FAD/NAD(P)-binding domain"/>
    <property type="match status" value="1"/>
</dbReference>
<sequence>MNTDSRVVTLDVAVIGGGAAGFFAAIHAKNTTNTVAIFEKSAKLLSKVKISGGGRCNVTNACFDNELLSGYYPRGEKQLRRAFYQFNARSTVEWYESRGVKLKTYPDNCIFPQANDSQVIIDCLLKECYGRGVTLQVQHSVKAIRKENEIFILTLDEQLVYAKKVIVTTGGQPKMSGLKWLEELGLKIVPPVPSLFTFNMPGNPIRELMGNVVEQTTVKIEGTKLTGKGPLLITHWGMSGPAILQLSAWGARILEEKKYRFSIFVNWLDEMKEEALRERLQRHKKEQPEKMLSNANPFSITNKIWQFLLQKYELPAQVRWKELEGKSLNKLITALLFDKYDVSGKTTFKEEFVTAGGVHLSEIDFNTMESKKINGLYFAGEVLDIDGITGGFNFQAAWTTGYIAGKHAGKD</sequence>
<dbReference type="PANTHER" id="PTHR42887:SF2">
    <property type="entry name" value="OS12G0638800 PROTEIN"/>
    <property type="match status" value="1"/>
</dbReference>
<dbReference type="PRINTS" id="PR00368">
    <property type="entry name" value="FADPNR"/>
</dbReference>
<evidence type="ECO:0000259" key="5">
    <source>
        <dbReference type="Pfam" id="PF22780"/>
    </source>
</evidence>
<reference evidence="6" key="1">
    <citation type="submission" date="2020-09" db="EMBL/GenBank/DDBJ databases">
        <title>Taishania pollutisoli gen. nov., sp. nov., Isolated from Tetrabromobisphenol A-Contaminated Soil.</title>
        <authorList>
            <person name="Chen Q."/>
        </authorList>
    </citation>
    <scope>NUCLEOTIDE SEQUENCE</scope>
    <source>
        <strain evidence="6">CZZ-1</strain>
    </source>
</reference>
<dbReference type="SUPFAM" id="SSF160996">
    <property type="entry name" value="HI0933 insert domain-like"/>
    <property type="match status" value="1"/>
</dbReference>
<name>A0A8J6PLE8_9FLAO</name>
<evidence type="ECO:0000256" key="1">
    <source>
        <dbReference type="ARBA" id="ARBA00001974"/>
    </source>
</evidence>
<dbReference type="InterPro" id="IPR004792">
    <property type="entry name" value="BaiN-like"/>
</dbReference>
<dbReference type="Gene3D" id="2.40.30.10">
    <property type="entry name" value="Translation factors"/>
    <property type="match status" value="1"/>
</dbReference>
<dbReference type="PRINTS" id="PR00411">
    <property type="entry name" value="PNDRDTASEI"/>
</dbReference>
<keyword evidence="3" id="KW-0274">FAD</keyword>
<organism evidence="6 7">
    <name type="scientific">Taishania pollutisoli</name>
    <dbReference type="NCBI Taxonomy" id="2766479"/>
    <lineage>
        <taxon>Bacteria</taxon>
        <taxon>Pseudomonadati</taxon>
        <taxon>Bacteroidota</taxon>
        <taxon>Flavobacteriia</taxon>
        <taxon>Flavobacteriales</taxon>
        <taxon>Crocinitomicaceae</taxon>
        <taxon>Taishania</taxon>
    </lineage>
</organism>
<dbReference type="Proteomes" id="UP000652681">
    <property type="component" value="Unassembled WGS sequence"/>
</dbReference>
<dbReference type="InterPro" id="IPR057661">
    <property type="entry name" value="RsdA/BaiN/AoA(So)_Rossmann"/>
</dbReference>
<feature type="domain" description="RsdA/BaiN/AoA(So)-like insert" evidence="5">
    <location>
        <begin position="192"/>
        <end position="353"/>
    </location>
</feature>
<accession>A0A8J6PLE8</accession>
<keyword evidence="2" id="KW-0285">Flavoprotein</keyword>
<dbReference type="Pfam" id="PF22780">
    <property type="entry name" value="HI0933_like_1st"/>
    <property type="match status" value="1"/>
</dbReference>
<dbReference type="SUPFAM" id="SSF51905">
    <property type="entry name" value="FAD/NAD(P)-binding domain"/>
    <property type="match status" value="1"/>
</dbReference>
<evidence type="ECO:0000313" key="6">
    <source>
        <dbReference type="EMBL" id="MBC9813926.1"/>
    </source>
</evidence>
<gene>
    <name evidence="6" type="ORF">H9Y05_15725</name>
</gene>
<dbReference type="EMBL" id="JACVEL010000020">
    <property type="protein sequence ID" value="MBC9813926.1"/>
    <property type="molecule type" value="Genomic_DNA"/>
</dbReference>
<dbReference type="InterPro" id="IPR023166">
    <property type="entry name" value="BaiN-like_dom_sf"/>
</dbReference>
<comment type="cofactor">
    <cofactor evidence="1">
        <name>FAD</name>
        <dbReference type="ChEBI" id="CHEBI:57692"/>
    </cofactor>
</comment>